<evidence type="ECO:0000313" key="2">
    <source>
        <dbReference type="Proteomes" id="UP000288024"/>
    </source>
</evidence>
<reference evidence="1 2" key="1">
    <citation type="submission" date="2019-01" db="EMBL/GenBank/DDBJ databases">
        <title>Bacillus sp. M5HDSG1-1, whole genome shotgun sequence.</title>
        <authorList>
            <person name="Tuo L."/>
        </authorList>
    </citation>
    <scope>NUCLEOTIDE SEQUENCE [LARGE SCALE GENOMIC DNA]</scope>
    <source>
        <strain evidence="1 2">M5HDSG1-1</strain>
    </source>
</reference>
<accession>A0A437K4I6</accession>
<protein>
    <recommendedName>
        <fullName evidence="3">N-acetyltransferase domain-containing protein</fullName>
    </recommendedName>
</protein>
<dbReference type="RefSeq" id="WP_127741693.1">
    <property type="nucleotide sequence ID" value="NZ_JBCMXX010000014.1"/>
</dbReference>
<dbReference type="EMBL" id="RZTZ01000016">
    <property type="protein sequence ID" value="RVT57583.1"/>
    <property type="molecule type" value="Genomic_DNA"/>
</dbReference>
<evidence type="ECO:0000313" key="1">
    <source>
        <dbReference type="EMBL" id="RVT57583.1"/>
    </source>
</evidence>
<comment type="caution">
    <text evidence="1">The sequence shown here is derived from an EMBL/GenBank/DDBJ whole genome shotgun (WGS) entry which is preliminary data.</text>
</comment>
<evidence type="ECO:0008006" key="3">
    <source>
        <dbReference type="Google" id="ProtNLM"/>
    </source>
</evidence>
<dbReference type="SUPFAM" id="SSF55729">
    <property type="entry name" value="Acyl-CoA N-acyltransferases (Nat)"/>
    <property type="match status" value="1"/>
</dbReference>
<dbReference type="Proteomes" id="UP000288024">
    <property type="component" value="Unassembled WGS sequence"/>
</dbReference>
<dbReference type="Gene3D" id="3.40.630.30">
    <property type="match status" value="1"/>
</dbReference>
<dbReference type="InterPro" id="IPR016181">
    <property type="entry name" value="Acyl_CoA_acyltransferase"/>
</dbReference>
<organism evidence="1 2">
    <name type="scientific">Niallia taxi</name>
    <dbReference type="NCBI Taxonomy" id="2499688"/>
    <lineage>
        <taxon>Bacteria</taxon>
        <taxon>Bacillati</taxon>
        <taxon>Bacillota</taxon>
        <taxon>Bacilli</taxon>
        <taxon>Bacillales</taxon>
        <taxon>Bacillaceae</taxon>
        <taxon>Niallia</taxon>
    </lineage>
</organism>
<dbReference type="AlphaFoldDB" id="A0A437K4I6"/>
<keyword evidence="2" id="KW-1185">Reference proteome</keyword>
<name>A0A437K4I6_9BACI</name>
<proteinExistence type="predicted"/>
<sequence length="60" mass="6616">MLEQLPLVVKGNFPFSDEIILAVNKENAAAQHVYKKAGFIDKGLRAVGKIGEQLILHKTI</sequence>
<gene>
    <name evidence="1" type="ORF">EM808_24225</name>
</gene>